<evidence type="ECO:0000256" key="2">
    <source>
        <dbReference type="ARBA" id="ARBA00023242"/>
    </source>
</evidence>
<comment type="subcellular location">
    <subcellularLocation>
        <location evidence="1">Nucleus</location>
    </subcellularLocation>
</comment>
<dbReference type="InterPro" id="IPR050560">
    <property type="entry name" value="MYB_TF"/>
</dbReference>
<feature type="domain" description="HTH myb-type" evidence="4">
    <location>
        <begin position="72"/>
        <end position="123"/>
    </location>
</feature>
<evidence type="ECO:0000313" key="5">
    <source>
        <dbReference type="EMBL" id="KAK6151412.1"/>
    </source>
</evidence>
<dbReference type="SUPFAM" id="SSF46689">
    <property type="entry name" value="Homeodomain-like"/>
    <property type="match status" value="1"/>
</dbReference>
<feature type="domain" description="HTH myb-type" evidence="4">
    <location>
        <begin position="124"/>
        <end position="178"/>
    </location>
</feature>
<dbReference type="PANTHER" id="PTHR45614:SF259">
    <property type="entry name" value="MYB DOMAIN PROTEIN 89-RELATED"/>
    <property type="match status" value="1"/>
</dbReference>
<comment type="caution">
    <text evidence="5">The sequence shown here is derived from an EMBL/GenBank/DDBJ whole genome shotgun (WGS) entry which is preliminary data.</text>
</comment>
<keyword evidence="2" id="KW-0539">Nucleus</keyword>
<evidence type="ECO:0000259" key="4">
    <source>
        <dbReference type="PROSITE" id="PS51294"/>
    </source>
</evidence>
<feature type="domain" description="Myb-like" evidence="3">
    <location>
        <begin position="72"/>
        <end position="123"/>
    </location>
</feature>
<organism evidence="5 6">
    <name type="scientific">Rehmannia glutinosa</name>
    <name type="common">Chinese foxglove</name>
    <dbReference type="NCBI Taxonomy" id="99300"/>
    <lineage>
        <taxon>Eukaryota</taxon>
        <taxon>Viridiplantae</taxon>
        <taxon>Streptophyta</taxon>
        <taxon>Embryophyta</taxon>
        <taxon>Tracheophyta</taxon>
        <taxon>Spermatophyta</taxon>
        <taxon>Magnoliopsida</taxon>
        <taxon>eudicotyledons</taxon>
        <taxon>Gunneridae</taxon>
        <taxon>Pentapetalae</taxon>
        <taxon>asterids</taxon>
        <taxon>lamiids</taxon>
        <taxon>Lamiales</taxon>
        <taxon>Orobanchaceae</taxon>
        <taxon>Rehmannieae</taxon>
        <taxon>Rehmannia</taxon>
    </lineage>
</organism>
<dbReference type="PANTHER" id="PTHR45614">
    <property type="entry name" value="MYB PROTEIN-RELATED"/>
    <property type="match status" value="1"/>
</dbReference>
<evidence type="ECO:0000256" key="1">
    <source>
        <dbReference type="ARBA" id="ARBA00004123"/>
    </source>
</evidence>
<accession>A0ABR0WV95</accession>
<gene>
    <name evidence="5" type="ORF">DH2020_014047</name>
</gene>
<dbReference type="EMBL" id="JABTTQ020000007">
    <property type="protein sequence ID" value="KAK6151412.1"/>
    <property type="molecule type" value="Genomic_DNA"/>
</dbReference>
<dbReference type="CDD" id="cd00167">
    <property type="entry name" value="SANT"/>
    <property type="match status" value="2"/>
</dbReference>
<evidence type="ECO:0000313" key="6">
    <source>
        <dbReference type="Proteomes" id="UP001318860"/>
    </source>
</evidence>
<protein>
    <recommendedName>
        <fullName evidence="7">R2R3-MYB protein</fullName>
    </recommendedName>
</protein>
<feature type="domain" description="Myb-like" evidence="3">
    <location>
        <begin position="124"/>
        <end position="174"/>
    </location>
</feature>
<dbReference type="Pfam" id="PF00249">
    <property type="entry name" value="Myb_DNA-binding"/>
    <property type="match status" value="2"/>
</dbReference>
<dbReference type="PROSITE" id="PS51294">
    <property type="entry name" value="HTH_MYB"/>
    <property type="match status" value="2"/>
</dbReference>
<evidence type="ECO:0008006" key="7">
    <source>
        <dbReference type="Google" id="ProtNLM"/>
    </source>
</evidence>
<dbReference type="PROSITE" id="PS50090">
    <property type="entry name" value="MYB_LIKE"/>
    <property type="match status" value="2"/>
</dbReference>
<dbReference type="InterPro" id="IPR017930">
    <property type="entry name" value="Myb_dom"/>
</dbReference>
<evidence type="ECO:0000259" key="3">
    <source>
        <dbReference type="PROSITE" id="PS50090"/>
    </source>
</evidence>
<keyword evidence="6" id="KW-1185">Reference proteome</keyword>
<dbReference type="Proteomes" id="UP001318860">
    <property type="component" value="Unassembled WGS sequence"/>
</dbReference>
<name>A0ABR0WV95_REHGL</name>
<sequence length="328" mass="37125">MNLQNLILNGGLPNGFQEMTILAAPVLHDTEMGFGKSTNPPLMDQKNLKGPILSFHPVEEDERVNKWKNGVRKLCSRGHWRPDEDAKLKELVSQFGPHNWNLIAAKLQGRSGKSCRLRWYNQLDPRINRRAFNEEEEEKLLAAHKMYGNKWAMIARLFPGRTDNAVKNHWHVIMARKNRSEQNSFYRKSRKPCFLQVQYNVVDESKSTICSNNNVDELSGVSTCTDLCLTPSSNKSCHFLSRFSPVHHQSLLNCGAGIEGAKMVLALGRSEIQSKENNYESGHSDSNSEVCASESVANNIRANLYMYGENQIDKQNVRFIDFLGVGAT</sequence>
<dbReference type="Gene3D" id="1.10.10.60">
    <property type="entry name" value="Homeodomain-like"/>
    <property type="match status" value="2"/>
</dbReference>
<dbReference type="InterPro" id="IPR001005">
    <property type="entry name" value="SANT/Myb"/>
</dbReference>
<dbReference type="InterPro" id="IPR009057">
    <property type="entry name" value="Homeodomain-like_sf"/>
</dbReference>
<reference evidence="5 6" key="1">
    <citation type="journal article" date="2021" name="Comput. Struct. Biotechnol. J.">
        <title>De novo genome assembly of the potent medicinal plant Rehmannia glutinosa using nanopore technology.</title>
        <authorList>
            <person name="Ma L."/>
            <person name="Dong C."/>
            <person name="Song C."/>
            <person name="Wang X."/>
            <person name="Zheng X."/>
            <person name="Niu Y."/>
            <person name="Chen S."/>
            <person name="Feng W."/>
        </authorList>
    </citation>
    <scope>NUCLEOTIDE SEQUENCE [LARGE SCALE GENOMIC DNA]</scope>
    <source>
        <strain evidence="5">DH-2019</strain>
    </source>
</reference>
<dbReference type="SMART" id="SM00717">
    <property type="entry name" value="SANT"/>
    <property type="match status" value="2"/>
</dbReference>
<proteinExistence type="predicted"/>